<comment type="similarity">
    <text evidence="1">Belongs to the TrbG/VirB9 family.</text>
</comment>
<keyword evidence="2 3" id="KW-0732">Signal</keyword>
<feature type="chain" id="PRO_5046704496" evidence="3">
    <location>
        <begin position="24"/>
        <end position="281"/>
    </location>
</feature>
<dbReference type="Pfam" id="PF03524">
    <property type="entry name" value="CagX"/>
    <property type="match status" value="1"/>
</dbReference>
<evidence type="ECO:0000256" key="3">
    <source>
        <dbReference type="SAM" id="SignalP"/>
    </source>
</evidence>
<feature type="signal peptide" evidence="3">
    <location>
        <begin position="1"/>
        <end position="23"/>
    </location>
</feature>
<dbReference type="InterPro" id="IPR033645">
    <property type="entry name" value="VirB9/CagX/TrbG_C"/>
</dbReference>
<protein>
    <submittedName>
        <fullName evidence="4">TrbG/VirB9 family P-type conjugative transfer protein</fullName>
    </submittedName>
</protein>
<accession>A0ABT5HK28</accession>
<dbReference type="Proteomes" id="UP001218579">
    <property type="component" value="Unassembled WGS sequence"/>
</dbReference>
<dbReference type="InterPro" id="IPR038161">
    <property type="entry name" value="VirB9/CagX/TrbG_C_sf"/>
</dbReference>
<sequence length="281" mass="30953">MKTIAFTCLLMASVASFTTPAMAQVNAVGSDDRIRNIAYDDGAVVRLDTCLGFQTMISFADTEKVENIAIGDAAQWQATPNKRGNILFIKPFVKSAHTNMTVVTDKRHYSFELSARDSSACNRGDVTYDLRFQYAPEPAPAVITADGKVVTEPASRLPEKRNTDYTFSGQAELVPLRVFDDGTSTYMRWSAGVVIPAIYAFGYDGTETMVNFAYVEGYTVIEQTAPAFVLRKGEARTVLYNEGFLPPQLDAQSPRPRPEPEKKKFCLFGCRSEADATSEGQ</sequence>
<dbReference type="Gene3D" id="2.60.40.2500">
    <property type="match status" value="1"/>
</dbReference>
<dbReference type="RefSeq" id="WP_272744911.1">
    <property type="nucleotide sequence ID" value="NZ_JAQQKV010000002.1"/>
</dbReference>
<proteinExistence type="inferred from homology"/>
<gene>
    <name evidence="4" type="ORF">PQU98_10580</name>
</gene>
<organism evidence="4 5">
    <name type="scientific">Asticcacaulis machinosus</name>
    <dbReference type="NCBI Taxonomy" id="2984211"/>
    <lineage>
        <taxon>Bacteria</taxon>
        <taxon>Pseudomonadati</taxon>
        <taxon>Pseudomonadota</taxon>
        <taxon>Alphaproteobacteria</taxon>
        <taxon>Caulobacterales</taxon>
        <taxon>Caulobacteraceae</taxon>
        <taxon>Asticcacaulis</taxon>
    </lineage>
</organism>
<reference evidence="4 5" key="1">
    <citation type="submission" date="2023-01" db="EMBL/GenBank/DDBJ databases">
        <title>Novel species of the genus Asticcacaulis isolated from rivers.</title>
        <authorList>
            <person name="Lu H."/>
        </authorList>
    </citation>
    <scope>NUCLEOTIDE SEQUENCE [LARGE SCALE GENOMIC DNA]</scope>
    <source>
        <strain evidence="4 5">LKC15W</strain>
    </source>
</reference>
<dbReference type="CDD" id="cd06911">
    <property type="entry name" value="VirB9_CagX_TrbG"/>
    <property type="match status" value="1"/>
</dbReference>
<dbReference type="EMBL" id="JAQQKV010000002">
    <property type="protein sequence ID" value="MDC7676578.1"/>
    <property type="molecule type" value="Genomic_DNA"/>
</dbReference>
<keyword evidence="5" id="KW-1185">Reference proteome</keyword>
<evidence type="ECO:0000313" key="5">
    <source>
        <dbReference type="Proteomes" id="UP001218579"/>
    </source>
</evidence>
<name>A0ABT5HK28_9CAUL</name>
<evidence type="ECO:0000313" key="4">
    <source>
        <dbReference type="EMBL" id="MDC7676578.1"/>
    </source>
</evidence>
<comment type="caution">
    <text evidence="4">The sequence shown here is derived from an EMBL/GenBank/DDBJ whole genome shotgun (WGS) entry which is preliminary data.</text>
</comment>
<evidence type="ECO:0000256" key="2">
    <source>
        <dbReference type="ARBA" id="ARBA00022729"/>
    </source>
</evidence>
<dbReference type="InterPro" id="IPR010258">
    <property type="entry name" value="Conjugal_tfr_TrbG/VirB9/CagX"/>
</dbReference>
<evidence type="ECO:0000256" key="1">
    <source>
        <dbReference type="ARBA" id="ARBA00006135"/>
    </source>
</evidence>